<proteinExistence type="predicted"/>
<dbReference type="EMBL" id="BAABIK010000002">
    <property type="protein sequence ID" value="GAA4928839.1"/>
    <property type="molecule type" value="Genomic_DNA"/>
</dbReference>
<sequence length="163" mass="17310">MRHLRAACVGVMLLLPLAACGGAEAEPEAAKSPKDVTIRVVLSTGSHTIGNRGEGDGDYCAWLTPSYVLRDGGGDIVAEGEGKSTLSGTAEVGGEQAELGSVVSQDPYECTLMFVVDAPLVDFYEITVTALEHRILEDAREVEVEETFSREDAVDRVEVEVPA</sequence>
<reference evidence="3" key="1">
    <citation type="journal article" date="2019" name="Int. J. Syst. Evol. Microbiol.">
        <title>The Global Catalogue of Microorganisms (GCM) 10K type strain sequencing project: providing services to taxonomists for standard genome sequencing and annotation.</title>
        <authorList>
            <consortium name="The Broad Institute Genomics Platform"/>
            <consortium name="The Broad Institute Genome Sequencing Center for Infectious Disease"/>
            <person name="Wu L."/>
            <person name="Ma J."/>
        </authorList>
    </citation>
    <scope>NUCLEOTIDE SEQUENCE [LARGE SCALE GENOMIC DNA]</scope>
    <source>
        <strain evidence="3">JCM 18123</strain>
    </source>
</reference>
<name>A0ABP9G5C0_9ACTN</name>
<comment type="caution">
    <text evidence="2">The sequence shown here is derived from an EMBL/GenBank/DDBJ whole genome shotgun (WGS) entry which is preliminary data.</text>
</comment>
<dbReference type="Proteomes" id="UP001499993">
    <property type="component" value="Unassembled WGS sequence"/>
</dbReference>
<evidence type="ECO:0000313" key="2">
    <source>
        <dbReference type="EMBL" id="GAA4928839.1"/>
    </source>
</evidence>
<gene>
    <name evidence="2" type="ORF">GCM10023224_05200</name>
</gene>
<organism evidence="2 3">
    <name type="scientific">Streptomonospora halophila</name>
    <dbReference type="NCBI Taxonomy" id="427369"/>
    <lineage>
        <taxon>Bacteria</taxon>
        <taxon>Bacillati</taxon>
        <taxon>Actinomycetota</taxon>
        <taxon>Actinomycetes</taxon>
        <taxon>Streptosporangiales</taxon>
        <taxon>Nocardiopsidaceae</taxon>
        <taxon>Streptomonospora</taxon>
    </lineage>
</organism>
<dbReference type="RefSeq" id="WP_345555298.1">
    <property type="nucleotide sequence ID" value="NZ_BAABIK010000002.1"/>
</dbReference>
<evidence type="ECO:0008006" key="4">
    <source>
        <dbReference type="Google" id="ProtNLM"/>
    </source>
</evidence>
<feature type="chain" id="PRO_5045558219" description="Lipoprotein" evidence="1">
    <location>
        <begin position="26"/>
        <end position="163"/>
    </location>
</feature>
<protein>
    <recommendedName>
        <fullName evidence="4">Lipoprotein</fullName>
    </recommendedName>
</protein>
<evidence type="ECO:0000313" key="3">
    <source>
        <dbReference type="Proteomes" id="UP001499993"/>
    </source>
</evidence>
<accession>A0ABP9G5C0</accession>
<keyword evidence="1" id="KW-0732">Signal</keyword>
<feature type="signal peptide" evidence="1">
    <location>
        <begin position="1"/>
        <end position="25"/>
    </location>
</feature>
<keyword evidence="3" id="KW-1185">Reference proteome</keyword>
<evidence type="ECO:0000256" key="1">
    <source>
        <dbReference type="SAM" id="SignalP"/>
    </source>
</evidence>